<dbReference type="AlphaFoldDB" id="A0A9P1PSV5"/>
<reference evidence="1 2" key="1">
    <citation type="submission" date="2015-03" db="EMBL/GenBank/DDBJ databases">
        <authorList>
            <consortium name="Pathogen Informatics"/>
            <person name="Murphy D."/>
        </authorList>
    </citation>
    <scope>NUCLEOTIDE SEQUENCE [LARGE SCALE GENOMIC DNA]</scope>
    <source>
        <strain evidence="1 2">IP27818</strain>
    </source>
</reference>
<protein>
    <submittedName>
        <fullName evidence="1">Uncharacterized protein</fullName>
    </submittedName>
</protein>
<comment type="caution">
    <text evidence="1">The sequence shown here is derived from an EMBL/GenBank/DDBJ whole genome shotgun (WGS) entry which is preliminary data.</text>
</comment>
<evidence type="ECO:0000313" key="1">
    <source>
        <dbReference type="EMBL" id="CNF07523.1"/>
    </source>
</evidence>
<accession>A0A9P1PSV5</accession>
<name>A0A9P1PSV5_YEREN</name>
<proteinExistence type="predicted"/>
<organism evidence="1 2">
    <name type="scientific">Yersinia enterocolitica</name>
    <dbReference type="NCBI Taxonomy" id="630"/>
    <lineage>
        <taxon>Bacteria</taxon>
        <taxon>Pseudomonadati</taxon>
        <taxon>Pseudomonadota</taxon>
        <taxon>Gammaproteobacteria</taxon>
        <taxon>Enterobacterales</taxon>
        <taxon>Yersiniaceae</taxon>
        <taxon>Yersinia</taxon>
    </lineage>
</organism>
<sequence>MLSREESLPDVSRYFEYTRGYCLYSIQINNPIYFNTIFSLLSK</sequence>
<dbReference type="Proteomes" id="UP000041356">
    <property type="component" value="Unassembled WGS sequence"/>
</dbReference>
<evidence type="ECO:0000313" key="2">
    <source>
        <dbReference type="Proteomes" id="UP000041356"/>
    </source>
</evidence>
<gene>
    <name evidence="1" type="ORF">ERS137939_00665</name>
</gene>
<dbReference type="EMBL" id="CPZF01000001">
    <property type="protein sequence ID" value="CNF07523.1"/>
    <property type="molecule type" value="Genomic_DNA"/>
</dbReference>